<dbReference type="GO" id="GO:0055085">
    <property type="term" value="P:transmembrane transport"/>
    <property type="evidence" value="ECO:0007669"/>
    <property type="project" value="InterPro"/>
</dbReference>
<evidence type="ECO:0000256" key="6">
    <source>
        <dbReference type="RuleBase" id="RU363032"/>
    </source>
</evidence>
<dbReference type="InterPro" id="IPR000515">
    <property type="entry name" value="MetI-like"/>
</dbReference>
<evidence type="ECO:0000313" key="9">
    <source>
        <dbReference type="Proteomes" id="UP000543579"/>
    </source>
</evidence>
<dbReference type="InterPro" id="IPR051204">
    <property type="entry name" value="ABC_transp_perm/SBD"/>
</dbReference>
<dbReference type="PANTHER" id="PTHR30177">
    <property type="entry name" value="GLYCINE BETAINE/L-PROLINE TRANSPORT SYSTEM PERMEASE PROTEIN PROW"/>
    <property type="match status" value="1"/>
</dbReference>
<dbReference type="PANTHER" id="PTHR30177:SF4">
    <property type="entry name" value="OSMOPROTECTANT IMPORT PERMEASE PROTEIN OSMW"/>
    <property type="match status" value="1"/>
</dbReference>
<comment type="similarity">
    <text evidence="6">Belongs to the binding-protein-dependent transport system permease family.</text>
</comment>
<dbReference type="InterPro" id="IPR035906">
    <property type="entry name" value="MetI-like_sf"/>
</dbReference>
<feature type="transmembrane region" description="Helical" evidence="6">
    <location>
        <begin position="83"/>
        <end position="104"/>
    </location>
</feature>
<keyword evidence="2 6" id="KW-0813">Transport</keyword>
<dbReference type="RefSeq" id="WP_183420209.1">
    <property type="nucleotide sequence ID" value="NZ_JACHXY010000003.1"/>
</dbReference>
<protein>
    <submittedName>
        <fullName evidence="8">Osmoprotectant transport system permease protein</fullName>
    </submittedName>
</protein>
<dbReference type="AlphaFoldDB" id="A0A7W5GGY9"/>
<dbReference type="GO" id="GO:0005886">
    <property type="term" value="C:plasma membrane"/>
    <property type="evidence" value="ECO:0007669"/>
    <property type="project" value="UniProtKB-SubCell"/>
</dbReference>
<gene>
    <name evidence="8" type="ORF">FHS07_002505</name>
</gene>
<evidence type="ECO:0000256" key="3">
    <source>
        <dbReference type="ARBA" id="ARBA00022692"/>
    </source>
</evidence>
<feature type="transmembrane region" description="Helical" evidence="6">
    <location>
        <begin position="132"/>
        <end position="159"/>
    </location>
</feature>
<dbReference type="Gene3D" id="1.10.3720.10">
    <property type="entry name" value="MetI-like"/>
    <property type="match status" value="1"/>
</dbReference>
<dbReference type="SUPFAM" id="SSF161098">
    <property type="entry name" value="MetI-like"/>
    <property type="match status" value="1"/>
</dbReference>
<accession>A0A7W5GGY9</accession>
<evidence type="ECO:0000256" key="2">
    <source>
        <dbReference type="ARBA" id="ARBA00022448"/>
    </source>
</evidence>
<keyword evidence="3 6" id="KW-0812">Transmembrane</keyword>
<evidence type="ECO:0000256" key="1">
    <source>
        <dbReference type="ARBA" id="ARBA00004141"/>
    </source>
</evidence>
<dbReference type="CDD" id="cd06261">
    <property type="entry name" value="TM_PBP2"/>
    <property type="match status" value="1"/>
</dbReference>
<feature type="domain" description="ABC transmembrane type-1" evidence="7">
    <location>
        <begin position="15"/>
        <end position="197"/>
    </location>
</feature>
<reference evidence="8 9" key="1">
    <citation type="submission" date="2020-08" db="EMBL/GenBank/DDBJ databases">
        <title>Genomic Encyclopedia of Type Strains, Phase III (KMG-III): the genomes of soil and plant-associated and newly described type strains.</title>
        <authorList>
            <person name="Whitman W."/>
        </authorList>
    </citation>
    <scope>NUCLEOTIDE SEQUENCE [LARGE SCALE GENOMIC DNA]</scope>
    <source>
        <strain evidence="8 9">CECT 8356</strain>
    </source>
</reference>
<keyword evidence="5 6" id="KW-0472">Membrane</keyword>
<dbReference type="Pfam" id="PF00528">
    <property type="entry name" value="BPD_transp_1"/>
    <property type="match status" value="1"/>
</dbReference>
<feature type="transmembrane region" description="Helical" evidence="6">
    <location>
        <begin position="53"/>
        <end position="77"/>
    </location>
</feature>
<feature type="transmembrane region" description="Helical" evidence="6">
    <location>
        <begin position="20"/>
        <end position="41"/>
    </location>
</feature>
<dbReference type="PROSITE" id="PS50928">
    <property type="entry name" value="ABC_TM1"/>
    <property type="match status" value="1"/>
</dbReference>
<evidence type="ECO:0000259" key="7">
    <source>
        <dbReference type="PROSITE" id="PS50928"/>
    </source>
</evidence>
<keyword evidence="4 6" id="KW-1133">Transmembrane helix</keyword>
<comment type="caution">
    <text evidence="8">The sequence shown here is derived from an EMBL/GenBank/DDBJ whole genome shotgun (WGS) entry which is preliminary data.</text>
</comment>
<organism evidence="8 9">
    <name type="scientific">Microbacterium proteolyticum</name>
    <dbReference type="NCBI Taxonomy" id="1572644"/>
    <lineage>
        <taxon>Bacteria</taxon>
        <taxon>Bacillati</taxon>
        <taxon>Actinomycetota</taxon>
        <taxon>Actinomycetes</taxon>
        <taxon>Micrococcales</taxon>
        <taxon>Microbacteriaceae</taxon>
        <taxon>Microbacterium</taxon>
    </lineage>
</organism>
<evidence type="ECO:0000256" key="5">
    <source>
        <dbReference type="ARBA" id="ARBA00023136"/>
    </source>
</evidence>
<sequence length="247" mass="26594">MTWLWGNFPLVLDLTLNHIRLSIIPIVLGFVIAVPLGRLTLTSRFARGTIITSMSLLYTIPSLPLFVILPAIIGTRVLSDTNLIVALTIYAVAIMVRATSDAFFSVSADTKQAATAMGFSAWRRFWRVEFPLAGPVMLAGLRVVSVSTIALVSVGVLIGSENLGYLFTNGKQRNNLEEVGVGIIATLLIALLFDLILVALGRILMPWVRVDRGARRRAKRDVALTHLASGGTAPIEAGSNVFPGGRG</sequence>
<dbReference type="GO" id="GO:0031460">
    <property type="term" value="P:glycine betaine transport"/>
    <property type="evidence" value="ECO:0007669"/>
    <property type="project" value="TreeGrafter"/>
</dbReference>
<proteinExistence type="inferred from homology"/>
<dbReference type="Proteomes" id="UP000543579">
    <property type="component" value="Unassembled WGS sequence"/>
</dbReference>
<feature type="transmembrane region" description="Helical" evidence="6">
    <location>
        <begin position="179"/>
        <end position="205"/>
    </location>
</feature>
<name>A0A7W5GGY9_9MICO</name>
<evidence type="ECO:0000256" key="4">
    <source>
        <dbReference type="ARBA" id="ARBA00022989"/>
    </source>
</evidence>
<evidence type="ECO:0000313" key="8">
    <source>
        <dbReference type="EMBL" id="MBB3158787.1"/>
    </source>
</evidence>
<dbReference type="EMBL" id="JACHXY010000003">
    <property type="protein sequence ID" value="MBB3158787.1"/>
    <property type="molecule type" value="Genomic_DNA"/>
</dbReference>
<comment type="subcellular location">
    <subcellularLocation>
        <location evidence="6">Cell membrane</location>
        <topology evidence="6">Multi-pass membrane protein</topology>
    </subcellularLocation>
    <subcellularLocation>
        <location evidence="1">Membrane</location>
        <topology evidence="1">Multi-pass membrane protein</topology>
    </subcellularLocation>
</comment>